<dbReference type="InterPro" id="IPR001356">
    <property type="entry name" value="HD"/>
</dbReference>
<sequence length="652" mass="70380">MTVTAFAAAMHRPFFNGYATMQDSGQGRVNQLGGVFINGRPLPNSIRLKIVEMAAEGIRPCVISRQLRVSHGCVSKILNRYQETGSIRPGVIGGSKPRIATPEIENRIEEYKRQNPSIFSWEIRDKLIRDGICDRTTAPSVSAISRLVRGRDAQNDDDVQKTHSGSEHSHKHSDDDASDCESEPGIALKRKQRRSRTTFTAMQLEELERAFERTQYPDIYTREELAQRTNLSEARIQVWFSNRRARLRKQNTSGSPTSSGSVNGLSGGVGSGGGYQLPPVAAAAAAANNYAAAAAVAGMLPSVSSEATAMAAAYQQQVYDFYAGHPTAPDGAMPCGTSTPHQFYNNAANYNLSTHNLTISNGAHVSAIGGVQHSGDMSATLQSQYQSISPLMRANSNTNTNNSSSSSNNSNNNTNISLCQGVNNLNLNYTTAAATEANQLMSRDASPNESVSPSFGSNANNSGIQLPPTPNSLNTAISGNPSDELESGIKSESQQLQQLYGSWNASHSQSQQQQQQQQHQLSTNATTRPNAPISPEDSLNSSSSQVADATAHMMFHHQRDFTHNHSQYVPPTPPSFHTHTHAHAHHHAAAAAQYAASSHLGFHHSTSAANMSSSTNAGTSHFMQQSYGSAGFSSPSKMNYPTVPQPFYPSWY</sequence>
<dbReference type="Gene3D" id="1.10.10.10">
    <property type="entry name" value="Winged helix-like DNA-binding domain superfamily/Winged helix DNA-binding domain"/>
    <property type="match status" value="2"/>
</dbReference>
<comment type="caution">
    <text evidence="15">The sequence shown here is derived from an EMBL/GenBank/DDBJ whole genome shotgun (WGS) entry which is preliminary data.</text>
</comment>
<feature type="domain" description="Homeobox" evidence="13">
    <location>
        <begin position="190"/>
        <end position="250"/>
    </location>
</feature>
<dbReference type="AlphaFoldDB" id="A0A811UJ97"/>
<dbReference type="FunFam" id="1.10.10.10:FF:000031">
    <property type="entry name" value="Paired box protein Pax-7"/>
    <property type="match status" value="1"/>
</dbReference>
<feature type="compositionally biased region" description="Low complexity" evidence="12">
    <location>
        <begin position="506"/>
        <end position="520"/>
    </location>
</feature>
<dbReference type="GO" id="GO:0009791">
    <property type="term" value="P:post-embryonic development"/>
    <property type="evidence" value="ECO:0007669"/>
    <property type="project" value="UniProtKB-ARBA"/>
</dbReference>
<dbReference type="OrthoDB" id="3225452at2759"/>
<accession>A0A811UJ97</accession>
<dbReference type="InterPro" id="IPR043565">
    <property type="entry name" value="PAX_fam"/>
</dbReference>
<evidence type="ECO:0000256" key="10">
    <source>
        <dbReference type="PROSITE-ProRule" id="PRU00108"/>
    </source>
</evidence>
<evidence type="ECO:0000313" key="15">
    <source>
        <dbReference type="EMBL" id="CAD6999272.1"/>
    </source>
</evidence>
<keyword evidence="16" id="KW-1185">Reference proteome</keyword>
<evidence type="ECO:0000256" key="12">
    <source>
        <dbReference type="SAM" id="MobiDB-lite"/>
    </source>
</evidence>
<feature type="compositionally biased region" description="Basic and acidic residues" evidence="12">
    <location>
        <begin position="149"/>
        <end position="175"/>
    </location>
</feature>
<evidence type="ECO:0000256" key="9">
    <source>
        <dbReference type="ARBA" id="ARBA00023242"/>
    </source>
</evidence>
<feature type="compositionally biased region" description="Polar residues" evidence="12">
    <location>
        <begin position="537"/>
        <end position="546"/>
    </location>
</feature>
<dbReference type="SUPFAM" id="SSF46689">
    <property type="entry name" value="Homeodomain-like"/>
    <property type="match status" value="2"/>
</dbReference>
<dbReference type="PROSITE" id="PS00034">
    <property type="entry name" value="PAIRED_1"/>
    <property type="match status" value="1"/>
</dbReference>
<comment type="similarity">
    <text evidence="2">Belongs to the paired homeobox family.</text>
</comment>
<dbReference type="FunFam" id="1.10.10.10:FF:000003">
    <property type="entry name" value="Paired box protein Pax-6"/>
    <property type="match status" value="1"/>
</dbReference>
<evidence type="ECO:0000256" key="3">
    <source>
        <dbReference type="ARBA" id="ARBA00022473"/>
    </source>
</evidence>
<feature type="compositionally biased region" description="Polar residues" evidence="12">
    <location>
        <begin position="490"/>
        <end position="505"/>
    </location>
</feature>
<evidence type="ECO:0000256" key="2">
    <source>
        <dbReference type="ARBA" id="ARBA00005733"/>
    </source>
</evidence>
<dbReference type="PANTHER" id="PTHR45636">
    <property type="entry name" value="PAIRED BOX PROTEIN PAX-6-RELATED-RELATED"/>
    <property type="match status" value="1"/>
</dbReference>
<protein>
    <submittedName>
        <fullName evidence="15">(Mediterranean fruit fly) hypothetical protein</fullName>
    </submittedName>
</protein>
<evidence type="ECO:0000256" key="8">
    <source>
        <dbReference type="ARBA" id="ARBA00023163"/>
    </source>
</evidence>
<dbReference type="GO" id="GO:0005634">
    <property type="term" value="C:nucleus"/>
    <property type="evidence" value="ECO:0007669"/>
    <property type="project" value="UniProtKB-SubCell"/>
</dbReference>
<dbReference type="PANTHER" id="PTHR45636:SF3">
    <property type="entry name" value="PROTEIN GOOSEBERRY-RELATED"/>
    <property type="match status" value="1"/>
</dbReference>
<evidence type="ECO:0000259" key="13">
    <source>
        <dbReference type="PROSITE" id="PS50071"/>
    </source>
</evidence>
<keyword evidence="3" id="KW-0217">Developmental protein</keyword>
<comment type="subcellular location">
    <subcellularLocation>
        <location evidence="1 10 11">Nucleus</location>
    </subcellularLocation>
</comment>
<dbReference type="Proteomes" id="UP000606786">
    <property type="component" value="Unassembled WGS sequence"/>
</dbReference>
<organism evidence="15 16">
    <name type="scientific">Ceratitis capitata</name>
    <name type="common">Mediterranean fruit fly</name>
    <name type="synonym">Tephritis capitata</name>
    <dbReference type="NCBI Taxonomy" id="7213"/>
    <lineage>
        <taxon>Eukaryota</taxon>
        <taxon>Metazoa</taxon>
        <taxon>Ecdysozoa</taxon>
        <taxon>Arthropoda</taxon>
        <taxon>Hexapoda</taxon>
        <taxon>Insecta</taxon>
        <taxon>Pterygota</taxon>
        <taxon>Neoptera</taxon>
        <taxon>Endopterygota</taxon>
        <taxon>Diptera</taxon>
        <taxon>Brachycera</taxon>
        <taxon>Muscomorpha</taxon>
        <taxon>Tephritoidea</taxon>
        <taxon>Tephritidae</taxon>
        <taxon>Ceratitis</taxon>
        <taxon>Ceratitis</taxon>
    </lineage>
</organism>
<dbReference type="InterPro" id="IPR017970">
    <property type="entry name" value="Homeobox_CS"/>
</dbReference>
<evidence type="ECO:0000259" key="14">
    <source>
        <dbReference type="PROSITE" id="PS51057"/>
    </source>
</evidence>
<dbReference type="Pfam" id="PF00046">
    <property type="entry name" value="Homeodomain"/>
    <property type="match status" value="1"/>
</dbReference>
<dbReference type="PROSITE" id="PS50071">
    <property type="entry name" value="HOMEOBOX_2"/>
    <property type="match status" value="1"/>
</dbReference>
<evidence type="ECO:0000313" key="16">
    <source>
        <dbReference type="Proteomes" id="UP000606786"/>
    </source>
</evidence>
<feature type="compositionally biased region" description="Basic residues" evidence="12">
    <location>
        <begin position="578"/>
        <end position="588"/>
    </location>
</feature>
<feature type="region of interest" description="Disordered" evidence="12">
    <location>
        <begin position="393"/>
        <end position="415"/>
    </location>
</feature>
<dbReference type="SMART" id="SM00351">
    <property type="entry name" value="PAX"/>
    <property type="match status" value="1"/>
</dbReference>
<keyword evidence="8" id="KW-0804">Transcription</keyword>
<dbReference type="PRINTS" id="PR00027">
    <property type="entry name" value="PAIREDBOX"/>
</dbReference>
<keyword evidence="9 10" id="KW-0539">Nucleus</keyword>
<gene>
    <name evidence="15" type="ORF">CCAP1982_LOCUS7801</name>
</gene>
<dbReference type="EMBL" id="CAJHJT010000012">
    <property type="protein sequence ID" value="CAD6999272.1"/>
    <property type="molecule type" value="Genomic_DNA"/>
</dbReference>
<dbReference type="CDD" id="cd00131">
    <property type="entry name" value="PAX"/>
    <property type="match status" value="1"/>
</dbReference>
<evidence type="ECO:0000256" key="5">
    <source>
        <dbReference type="ARBA" id="ARBA00023015"/>
    </source>
</evidence>
<dbReference type="GO" id="GO:0000981">
    <property type="term" value="F:DNA-binding transcription factor activity, RNA polymerase II-specific"/>
    <property type="evidence" value="ECO:0007669"/>
    <property type="project" value="InterPro"/>
</dbReference>
<feature type="compositionally biased region" description="Polar residues" evidence="12">
    <location>
        <begin position="471"/>
        <end position="481"/>
    </location>
</feature>
<dbReference type="SMART" id="SM00389">
    <property type="entry name" value="HOX"/>
    <property type="match status" value="1"/>
</dbReference>
<dbReference type="Pfam" id="PF00292">
    <property type="entry name" value="PAX"/>
    <property type="match status" value="1"/>
</dbReference>
<dbReference type="FunFam" id="1.10.10.60:FF:000679">
    <property type="entry name" value="Homeobox protein aristaless"/>
    <property type="match status" value="1"/>
</dbReference>
<evidence type="ECO:0000256" key="11">
    <source>
        <dbReference type="RuleBase" id="RU000682"/>
    </source>
</evidence>
<keyword evidence="6 10" id="KW-0238">DNA-binding</keyword>
<feature type="compositionally biased region" description="Low complexity" evidence="12">
    <location>
        <begin position="395"/>
        <end position="415"/>
    </location>
</feature>
<evidence type="ECO:0000256" key="7">
    <source>
        <dbReference type="ARBA" id="ARBA00023155"/>
    </source>
</evidence>
<reference evidence="15" key="1">
    <citation type="submission" date="2020-11" db="EMBL/GenBank/DDBJ databases">
        <authorList>
            <person name="Whitehead M."/>
        </authorList>
    </citation>
    <scope>NUCLEOTIDE SEQUENCE</scope>
    <source>
        <strain evidence="15">EGII</strain>
    </source>
</reference>
<feature type="compositionally biased region" description="Polar residues" evidence="12">
    <location>
        <begin position="441"/>
        <end position="464"/>
    </location>
</feature>
<dbReference type="PROSITE" id="PS00027">
    <property type="entry name" value="HOMEOBOX_1"/>
    <property type="match status" value="1"/>
</dbReference>
<keyword evidence="7 10" id="KW-0371">Homeobox</keyword>
<evidence type="ECO:0000256" key="4">
    <source>
        <dbReference type="ARBA" id="ARBA00022724"/>
    </source>
</evidence>
<evidence type="ECO:0000256" key="1">
    <source>
        <dbReference type="ARBA" id="ARBA00004123"/>
    </source>
</evidence>
<dbReference type="InterPro" id="IPR036388">
    <property type="entry name" value="WH-like_DNA-bd_sf"/>
</dbReference>
<keyword evidence="4" id="KW-0563">Paired box</keyword>
<evidence type="ECO:0000256" key="6">
    <source>
        <dbReference type="ARBA" id="ARBA00023125"/>
    </source>
</evidence>
<dbReference type="InterPro" id="IPR043182">
    <property type="entry name" value="PAIRED_DNA-bd_dom"/>
</dbReference>
<feature type="region of interest" description="Disordered" evidence="12">
    <location>
        <begin position="563"/>
        <end position="589"/>
    </location>
</feature>
<feature type="DNA-binding region" description="Homeobox" evidence="10">
    <location>
        <begin position="192"/>
        <end position="251"/>
    </location>
</feature>
<dbReference type="CDD" id="cd00086">
    <property type="entry name" value="homeodomain"/>
    <property type="match status" value="1"/>
</dbReference>
<dbReference type="GO" id="GO:0007365">
    <property type="term" value="P:periodic partitioning"/>
    <property type="evidence" value="ECO:0007669"/>
    <property type="project" value="UniProtKB-ARBA"/>
</dbReference>
<feature type="region of interest" description="Disordered" evidence="12">
    <location>
        <begin position="148"/>
        <end position="195"/>
    </location>
</feature>
<proteinExistence type="inferred from homology"/>
<keyword evidence="5" id="KW-0805">Transcription regulation</keyword>
<dbReference type="InterPro" id="IPR001523">
    <property type="entry name" value="Paired_dom"/>
</dbReference>
<feature type="domain" description="Paired" evidence="14">
    <location>
        <begin position="25"/>
        <end position="151"/>
    </location>
</feature>
<dbReference type="PROSITE" id="PS51057">
    <property type="entry name" value="PAIRED_2"/>
    <property type="match status" value="1"/>
</dbReference>
<dbReference type="GO" id="GO:0000978">
    <property type="term" value="F:RNA polymerase II cis-regulatory region sequence-specific DNA binding"/>
    <property type="evidence" value="ECO:0007669"/>
    <property type="project" value="TreeGrafter"/>
</dbReference>
<dbReference type="Gene3D" id="1.10.10.60">
    <property type="entry name" value="Homeodomain-like"/>
    <property type="match status" value="1"/>
</dbReference>
<feature type="region of interest" description="Disordered" evidence="12">
    <location>
        <begin position="441"/>
        <end position="546"/>
    </location>
</feature>
<dbReference type="InterPro" id="IPR009057">
    <property type="entry name" value="Homeodomain-like_sf"/>
</dbReference>
<name>A0A811UJ97_CERCA</name>